<sequence>MSATTIDNTLPAKEAAAPPRITGVLLAGGQGRRMGGVDKGLAPLAGRPMAAHVLARLTPQVEQVLINANQNQEAWRAFGHPVFGDDFPGYAGPLAGLHAALERAAHPLVVTAPCDSPFLPADLVSRLLAALQGADAELAVAKTFEQPHPVFCLCRRELAAHLGAFLAAGGRKIDRWYAELRVVEVPFDDEEAAFRNINTPDELADATWRLSKAAADRSR</sequence>
<feature type="binding site" evidence="8">
    <location>
        <position position="115"/>
    </location>
    <ligand>
        <name>Mg(2+)</name>
        <dbReference type="ChEBI" id="CHEBI:18420"/>
    </ligand>
</feature>
<dbReference type="InterPro" id="IPR025877">
    <property type="entry name" value="MobA-like_NTP_Trfase"/>
</dbReference>
<keyword evidence="1 8" id="KW-0963">Cytoplasm</keyword>
<evidence type="ECO:0000256" key="2">
    <source>
        <dbReference type="ARBA" id="ARBA00022679"/>
    </source>
</evidence>
<proteinExistence type="inferred from homology"/>
<dbReference type="EMBL" id="JAAYYV010000080">
    <property type="protein sequence ID" value="NLF53376.1"/>
    <property type="molecule type" value="Genomic_DNA"/>
</dbReference>
<evidence type="ECO:0000313" key="10">
    <source>
        <dbReference type="EMBL" id="NLF53376.1"/>
    </source>
</evidence>
<evidence type="ECO:0000256" key="6">
    <source>
        <dbReference type="ARBA" id="ARBA00023134"/>
    </source>
</evidence>
<evidence type="ECO:0000256" key="1">
    <source>
        <dbReference type="ARBA" id="ARBA00022490"/>
    </source>
</evidence>
<comment type="catalytic activity">
    <reaction evidence="8">
        <text>Mo-molybdopterin + GTP + H(+) = Mo-molybdopterin guanine dinucleotide + diphosphate</text>
        <dbReference type="Rhea" id="RHEA:34243"/>
        <dbReference type="ChEBI" id="CHEBI:15378"/>
        <dbReference type="ChEBI" id="CHEBI:33019"/>
        <dbReference type="ChEBI" id="CHEBI:37565"/>
        <dbReference type="ChEBI" id="CHEBI:71302"/>
        <dbReference type="ChEBI" id="CHEBI:71310"/>
        <dbReference type="EC" id="2.7.7.77"/>
    </reaction>
</comment>
<dbReference type="EC" id="2.7.7.77" evidence="8"/>
<dbReference type="SUPFAM" id="SSF53448">
    <property type="entry name" value="Nucleotide-diphospho-sugar transferases"/>
    <property type="match status" value="1"/>
</dbReference>
<comment type="domain">
    <text evidence="8">The N-terminal domain determines nucleotide recognition and specific binding, while the C-terminal domain determines the specific binding to the target protein.</text>
</comment>
<dbReference type="GO" id="GO:1902758">
    <property type="term" value="P:bis(molybdopterin guanine dinucleotide)molybdenum biosynthetic process"/>
    <property type="evidence" value="ECO:0007669"/>
    <property type="project" value="TreeGrafter"/>
</dbReference>
<dbReference type="GO" id="GO:0046872">
    <property type="term" value="F:metal ion binding"/>
    <property type="evidence" value="ECO:0007669"/>
    <property type="project" value="UniProtKB-KW"/>
</dbReference>
<feature type="domain" description="MobA-like NTP transferase" evidence="9">
    <location>
        <begin position="23"/>
        <end position="177"/>
    </location>
</feature>
<comment type="caution">
    <text evidence="10">The sequence shown here is derived from an EMBL/GenBank/DDBJ whole genome shotgun (WGS) entry which is preliminary data.</text>
</comment>
<dbReference type="PANTHER" id="PTHR19136:SF81">
    <property type="entry name" value="MOLYBDENUM COFACTOR GUANYLYLTRANSFERASE"/>
    <property type="match status" value="1"/>
</dbReference>
<keyword evidence="7 8" id="KW-0501">Molybdenum cofactor biosynthesis</keyword>
<dbReference type="NCBIfam" id="TIGR02665">
    <property type="entry name" value="molyb_mobA"/>
    <property type="match status" value="1"/>
</dbReference>
<feature type="binding site" evidence="8">
    <location>
        <begin position="26"/>
        <end position="28"/>
    </location>
    <ligand>
        <name>GTP</name>
        <dbReference type="ChEBI" id="CHEBI:37565"/>
    </ligand>
</feature>
<dbReference type="InterPro" id="IPR013482">
    <property type="entry name" value="Molybde_CF_guanTrfase"/>
</dbReference>
<keyword evidence="2 8" id="KW-0808">Transferase</keyword>
<comment type="subcellular location">
    <subcellularLocation>
        <location evidence="8">Cytoplasm</location>
    </subcellularLocation>
</comment>
<accession>A0A7X7LV17</accession>
<dbReference type="Gene3D" id="3.90.550.10">
    <property type="entry name" value="Spore Coat Polysaccharide Biosynthesis Protein SpsA, Chain A"/>
    <property type="match status" value="1"/>
</dbReference>
<dbReference type="GO" id="GO:0061603">
    <property type="term" value="F:molybdenum cofactor guanylyltransferase activity"/>
    <property type="evidence" value="ECO:0007669"/>
    <property type="project" value="UniProtKB-EC"/>
</dbReference>
<protein>
    <recommendedName>
        <fullName evidence="8">Molybdenum cofactor guanylyltransferase</fullName>
        <shortName evidence="8">MoCo guanylyltransferase</shortName>
        <ecNumber evidence="8">2.7.7.77</ecNumber>
    </recommendedName>
    <alternativeName>
        <fullName evidence="8">GTP:molybdopterin guanylyltransferase</fullName>
    </alternativeName>
    <alternativeName>
        <fullName evidence="8">Mo-MPT guanylyltransferase</fullName>
    </alternativeName>
    <alternativeName>
        <fullName evidence="8">Molybdopterin guanylyltransferase</fullName>
    </alternativeName>
    <alternativeName>
        <fullName evidence="8">Molybdopterin-guanine dinucleotide synthase</fullName>
        <shortName evidence="8">MGD synthase</shortName>
    </alternativeName>
</protein>
<evidence type="ECO:0000256" key="5">
    <source>
        <dbReference type="ARBA" id="ARBA00022842"/>
    </source>
</evidence>
<evidence type="ECO:0000256" key="4">
    <source>
        <dbReference type="ARBA" id="ARBA00022741"/>
    </source>
</evidence>
<feature type="binding site" evidence="8">
    <location>
        <position position="39"/>
    </location>
    <ligand>
        <name>GTP</name>
        <dbReference type="ChEBI" id="CHEBI:37565"/>
    </ligand>
</feature>
<evidence type="ECO:0000256" key="3">
    <source>
        <dbReference type="ARBA" id="ARBA00022723"/>
    </source>
</evidence>
<comment type="subunit">
    <text evidence="8">Monomer.</text>
</comment>
<comment type="similarity">
    <text evidence="8">Belongs to the MobA family.</text>
</comment>
<comment type="cofactor">
    <cofactor evidence="8">
        <name>Mg(2+)</name>
        <dbReference type="ChEBI" id="CHEBI:18420"/>
    </cofactor>
</comment>
<dbReference type="Pfam" id="PF12804">
    <property type="entry name" value="NTP_transf_3"/>
    <property type="match status" value="1"/>
</dbReference>
<keyword evidence="6 8" id="KW-0342">GTP-binding</keyword>
<gene>
    <name evidence="8 10" type="primary">mobA</name>
    <name evidence="10" type="ORF">GX576_03020</name>
</gene>
<evidence type="ECO:0000256" key="8">
    <source>
        <dbReference type="HAMAP-Rule" id="MF_00316"/>
    </source>
</evidence>
<evidence type="ECO:0000259" key="9">
    <source>
        <dbReference type="Pfam" id="PF12804"/>
    </source>
</evidence>
<keyword evidence="4 8" id="KW-0547">Nucleotide-binding</keyword>
<dbReference type="AlphaFoldDB" id="A0A7X7LV17"/>
<dbReference type="PANTHER" id="PTHR19136">
    <property type="entry name" value="MOLYBDENUM COFACTOR GUANYLYLTRANSFERASE"/>
    <property type="match status" value="1"/>
</dbReference>
<dbReference type="InterPro" id="IPR029044">
    <property type="entry name" value="Nucleotide-diphossugar_trans"/>
</dbReference>
<keyword evidence="3 8" id="KW-0479">Metal-binding</keyword>
<keyword evidence="5 8" id="KW-0460">Magnesium</keyword>
<dbReference type="CDD" id="cd02503">
    <property type="entry name" value="MobA"/>
    <property type="match status" value="1"/>
</dbReference>
<keyword evidence="10" id="KW-0548">Nucleotidyltransferase</keyword>
<feature type="binding site" evidence="8">
    <location>
        <position position="67"/>
    </location>
    <ligand>
        <name>GTP</name>
        <dbReference type="ChEBI" id="CHEBI:37565"/>
    </ligand>
</feature>
<dbReference type="GO" id="GO:0005737">
    <property type="term" value="C:cytoplasm"/>
    <property type="evidence" value="ECO:0007669"/>
    <property type="project" value="UniProtKB-SubCell"/>
</dbReference>
<name>A0A7X7LV17_9RHOO</name>
<feature type="binding site" evidence="8">
    <location>
        <position position="85"/>
    </location>
    <ligand>
        <name>GTP</name>
        <dbReference type="ChEBI" id="CHEBI:37565"/>
    </ligand>
</feature>
<comment type="function">
    <text evidence="8">Transfers a GMP moiety from GTP to Mo-molybdopterin (Mo-MPT) cofactor (Moco or molybdenum cofactor) to form Mo-molybdopterin guanine dinucleotide (Mo-MGD) cofactor.</text>
</comment>
<organism evidence="10 11">
    <name type="scientific">Thauera phenolivorans</name>
    <dbReference type="NCBI Taxonomy" id="1792543"/>
    <lineage>
        <taxon>Bacteria</taxon>
        <taxon>Pseudomonadati</taxon>
        <taxon>Pseudomonadota</taxon>
        <taxon>Betaproteobacteria</taxon>
        <taxon>Rhodocyclales</taxon>
        <taxon>Zoogloeaceae</taxon>
        <taxon>Thauera</taxon>
    </lineage>
</organism>
<dbReference type="GO" id="GO:0005525">
    <property type="term" value="F:GTP binding"/>
    <property type="evidence" value="ECO:0007669"/>
    <property type="project" value="UniProtKB-UniRule"/>
</dbReference>
<dbReference type="HAMAP" id="MF_00316">
    <property type="entry name" value="MobA"/>
    <property type="match status" value="1"/>
</dbReference>
<evidence type="ECO:0000256" key="7">
    <source>
        <dbReference type="ARBA" id="ARBA00023150"/>
    </source>
</evidence>
<dbReference type="Proteomes" id="UP000536534">
    <property type="component" value="Unassembled WGS sequence"/>
</dbReference>
<feature type="binding site" evidence="8">
    <location>
        <position position="115"/>
    </location>
    <ligand>
        <name>GTP</name>
        <dbReference type="ChEBI" id="CHEBI:37565"/>
    </ligand>
</feature>
<evidence type="ECO:0000313" key="11">
    <source>
        <dbReference type="Proteomes" id="UP000536534"/>
    </source>
</evidence>
<reference evidence="10 11" key="1">
    <citation type="journal article" date="2020" name="Biotechnol. Biofuels">
        <title>New insights from the biogas microbiome by comprehensive genome-resolved metagenomics of nearly 1600 species originating from multiple anaerobic digesters.</title>
        <authorList>
            <person name="Campanaro S."/>
            <person name="Treu L."/>
            <person name="Rodriguez-R L.M."/>
            <person name="Kovalovszki A."/>
            <person name="Ziels R.M."/>
            <person name="Maus I."/>
            <person name="Zhu X."/>
            <person name="Kougias P.G."/>
            <person name="Basile A."/>
            <person name="Luo G."/>
            <person name="Schluter A."/>
            <person name="Konstantinidis K.T."/>
            <person name="Angelidaki I."/>
        </authorList>
    </citation>
    <scope>NUCLEOTIDE SEQUENCE [LARGE SCALE GENOMIC DNA]</scope>
    <source>
        <strain evidence="10">AS06rmzACSIP_256</strain>
    </source>
</reference>